<keyword evidence="7 8" id="KW-0998">Cell outer membrane</keyword>
<reference evidence="12 13" key="1">
    <citation type="submission" date="2019-08" db="EMBL/GenBank/DDBJ databases">
        <title>Genome of Aequorivita antarctica SW49 (type strain).</title>
        <authorList>
            <person name="Bowman J.P."/>
        </authorList>
    </citation>
    <scope>NUCLEOTIDE SEQUENCE [LARGE SCALE GENOMIC DNA]</scope>
    <source>
        <strain evidence="12 13">SW49</strain>
    </source>
</reference>
<dbReference type="Gene3D" id="2.60.40.1120">
    <property type="entry name" value="Carboxypeptidase-like, regulatory domain"/>
    <property type="match status" value="1"/>
</dbReference>
<dbReference type="SUPFAM" id="SSF56935">
    <property type="entry name" value="Porins"/>
    <property type="match status" value="1"/>
</dbReference>
<evidence type="ECO:0000256" key="7">
    <source>
        <dbReference type="ARBA" id="ARBA00023237"/>
    </source>
</evidence>
<dbReference type="Gene3D" id="2.170.130.10">
    <property type="entry name" value="TonB-dependent receptor, plug domain"/>
    <property type="match status" value="1"/>
</dbReference>
<dbReference type="PROSITE" id="PS52016">
    <property type="entry name" value="TONB_DEPENDENT_REC_3"/>
    <property type="match status" value="1"/>
</dbReference>
<evidence type="ECO:0000256" key="4">
    <source>
        <dbReference type="ARBA" id="ARBA00022692"/>
    </source>
</evidence>
<dbReference type="RefSeq" id="WP_111846046.1">
    <property type="nucleotide sequence ID" value="NZ_UEGI01000035.1"/>
</dbReference>
<dbReference type="InterPro" id="IPR008969">
    <property type="entry name" value="CarboxyPept-like_regulatory"/>
</dbReference>
<evidence type="ECO:0000313" key="12">
    <source>
        <dbReference type="EMBL" id="TXD73317.1"/>
    </source>
</evidence>
<dbReference type="SUPFAM" id="SSF49464">
    <property type="entry name" value="Carboxypeptidase regulatory domain-like"/>
    <property type="match status" value="1"/>
</dbReference>
<dbReference type="NCBIfam" id="TIGR04057">
    <property type="entry name" value="SusC_RagA_signa"/>
    <property type="match status" value="1"/>
</dbReference>
<protein>
    <submittedName>
        <fullName evidence="12">SusC/RagA family TonB-linked outer membrane protein</fullName>
    </submittedName>
</protein>
<comment type="similarity">
    <text evidence="8 9">Belongs to the TonB-dependent receptor family.</text>
</comment>
<comment type="subcellular location">
    <subcellularLocation>
        <location evidence="1 8">Cell outer membrane</location>
        <topology evidence="1 8">Multi-pass membrane protein</topology>
    </subcellularLocation>
</comment>
<comment type="caution">
    <text evidence="12">The sequence shown here is derived from an EMBL/GenBank/DDBJ whole genome shotgun (WGS) entry which is preliminary data.</text>
</comment>
<dbReference type="InterPro" id="IPR037066">
    <property type="entry name" value="Plug_dom_sf"/>
</dbReference>
<keyword evidence="5 9" id="KW-0798">TonB box</keyword>
<evidence type="ECO:0000259" key="11">
    <source>
        <dbReference type="Pfam" id="PF07715"/>
    </source>
</evidence>
<dbReference type="EMBL" id="VORT01000005">
    <property type="protein sequence ID" value="TXD73317.1"/>
    <property type="molecule type" value="Genomic_DNA"/>
</dbReference>
<evidence type="ECO:0000256" key="2">
    <source>
        <dbReference type="ARBA" id="ARBA00022448"/>
    </source>
</evidence>
<feature type="domain" description="TonB-dependent receptor-like beta-barrel" evidence="10">
    <location>
        <begin position="400"/>
        <end position="777"/>
    </location>
</feature>
<dbReference type="Pfam" id="PF13715">
    <property type="entry name" value="CarbopepD_reg_2"/>
    <property type="match status" value="1"/>
</dbReference>
<dbReference type="InterPro" id="IPR023996">
    <property type="entry name" value="TonB-dep_OMP_SusC/RagA"/>
</dbReference>
<dbReference type="InterPro" id="IPR023997">
    <property type="entry name" value="TonB-dep_OMP_SusC/RagA_CS"/>
</dbReference>
<dbReference type="GO" id="GO:0009279">
    <property type="term" value="C:cell outer membrane"/>
    <property type="evidence" value="ECO:0007669"/>
    <property type="project" value="UniProtKB-SubCell"/>
</dbReference>
<keyword evidence="4 8" id="KW-0812">Transmembrane</keyword>
<dbReference type="InterPro" id="IPR000531">
    <property type="entry name" value="Beta-barrel_TonB"/>
</dbReference>
<name>A0A5C6Z1G6_9FLAO</name>
<accession>A0A5C6Z1G6</accession>
<dbReference type="AlphaFoldDB" id="A0A5C6Z1G6"/>
<dbReference type="Pfam" id="PF07715">
    <property type="entry name" value="Plug"/>
    <property type="match status" value="1"/>
</dbReference>
<sequence length="995" mass="109944">MKNNYRRSYVLALTSALFFTYNSPILSQNLPLKTISGTITDADGPLGGVNVLVKNTARGSISDLEGRYSLTAAANDTVVFTYLGYKPQVVAVGNGSILNVTMQLDATSLDQVVINAGYYTTTDNKRTGSIGRVSAAEIDKQPINNPLEALQGRVTGVDVVQNSGTPGGGFKVRIRGQNSLMAGNEPLYIIDGVPYDTQTLGSPNTSGGILPFADVSPLNAINPETIESIEILKDADATAIYGSRGANGVVLITTKKGREGKTKISVSSSTGIAHINRKAKLLNTEQYLEMRREAFANDGITEYPAWAYDVNGTWNMDRDTDWQKELIGGTANTRKLLAQVSGGSSHTQFLLSGQYQEETTVFPGDYNYDRISVNTNVNHQSRNGKFKVVFTGGYALEKNYLPNRDFSSDALQLAPNTPALYDEEGNLNWENSTFTNPLAAADSKYKQNSNNLISNTVTSYSFLENFEVKINVGYGLSYLKGVTTTPHTIFDPAYGLDSSSSMLTTSEGRRTYWISEPQISWKKTGNMSEWDILLGTTFQENNTEQGSIIGIGFPTNHFINNMSAASTLLILDENKTNYKYHSIFARINYAYIDRFFLNATGRRDGSSRFGPDNKYGNFGALGAAWIFTQGNDFPLINFGKLRGSYGIAGNDQIGDYQYLQTYSIQDYPYDGNIGLVPARLYNPNFKWEKIIKRELAVEMGFLRNKISFSAAYYNNRSSNQLVSYALPGTTGFPSIQSNLDALVENSGFEFELNGVIGRGSNFSWNSSFNLSLPRNKLLAFPGLENSTYANRYVIGEPLNIVKLYELQGVNPETGIFEFTDFNGDGVISSDKDKQYIADLSPKFFGGISNTINYKAWSLNFLFQFAKKKGYNQYRFTTPPGTLSNQNISVLDRWQQPGDQAAMQRFTTGENYEAYLAYSQFTQSNGVISDASFLRLRSLELAYKLTINKETGASCRIFLQGLNLLTFSSFEGGDPEQLKGFIPPLRRITLGTQINL</sequence>
<dbReference type="InterPro" id="IPR036942">
    <property type="entry name" value="Beta-barrel_TonB_sf"/>
</dbReference>
<dbReference type="Pfam" id="PF00593">
    <property type="entry name" value="TonB_dep_Rec_b-barrel"/>
    <property type="match status" value="1"/>
</dbReference>
<evidence type="ECO:0000313" key="13">
    <source>
        <dbReference type="Proteomes" id="UP000321497"/>
    </source>
</evidence>
<feature type="domain" description="TonB-dependent receptor plug" evidence="11">
    <location>
        <begin position="127"/>
        <end position="249"/>
    </location>
</feature>
<proteinExistence type="inferred from homology"/>
<dbReference type="NCBIfam" id="TIGR04056">
    <property type="entry name" value="OMP_RagA_SusC"/>
    <property type="match status" value="1"/>
</dbReference>
<evidence type="ECO:0000256" key="1">
    <source>
        <dbReference type="ARBA" id="ARBA00004571"/>
    </source>
</evidence>
<keyword evidence="6 8" id="KW-0472">Membrane</keyword>
<dbReference type="InterPro" id="IPR039426">
    <property type="entry name" value="TonB-dep_rcpt-like"/>
</dbReference>
<dbReference type="Gene3D" id="2.40.170.20">
    <property type="entry name" value="TonB-dependent receptor, beta-barrel domain"/>
    <property type="match status" value="1"/>
</dbReference>
<evidence type="ECO:0000256" key="8">
    <source>
        <dbReference type="PROSITE-ProRule" id="PRU01360"/>
    </source>
</evidence>
<evidence type="ECO:0000256" key="9">
    <source>
        <dbReference type="RuleBase" id="RU003357"/>
    </source>
</evidence>
<keyword evidence="3 8" id="KW-1134">Transmembrane beta strand</keyword>
<evidence type="ECO:0000256" key="6">
    <source>
        <dbReference type="ARBA" id="ARBA00023136"/>
    </source>
</evidence>
<evidence type="ECO:0000256" key="5">
    <source>
        <dbReference type="ARBA" id="ARBA00023077"/>
    </source>
</evidence>
<organism evidence="12 13">
    <name type="scientific">Aequorivita antarctica</name>
    <dbReference type="NCBI Taxonomy" id="153266"/>
    <lineage>
        <taxon>Bacteria</taxon>
        <taxon>Pseudomonadati</taxon>
        <taxon>Bacteroidota</taxon>
        <taxon>Flavobacteriia</taxon>
        <taxon>Flavobacteriales</taxon>
        <taxon>Flavobacteriaceae</taxon>
        <taxon>Aequorivita</taxon>
    </lineage>
</organism>
<evidence type="ECO:0000259" key="10">
    <source>
        <dbReference type="Pfam" id="PF00593"/>
    </source>
</evidence>
<evidence type="ECO:0000256" key="3">
    <source>
        <dbReference type="ARBA" id="ARBA00022452"/>
    </source>
</evidence>
<dbReference type="InterPro" id="IPR012910">
    <property type="entry name" value="Plug_dom"/>
</dbReference>
<keyword evidence="13" id="KW-1185">Reference proteome</keyword>
<dbReference type="Proteomes" id="UP000321497">
    <property type="component" value="Unassembled WGS sequence"/>
</dbReference>
<keyword evidence="2 8" id="KW-0813">Transport</keyword>
<dbReference type="OrthoDB" id="9768177at2"/>
<gene>
    <name evidence="12" type="ORF">ESU54_09295</name>
</gene>